<feature type="repeat" description="ANK" evidence="3">
    <location>
        <begin position="762"/>
        <end position="794"/>
    </location>
</feature>
<dbReference type="Pfam" id="PF14479">
    <property type="entry name" value="HeLo"/>
    <property type="match status" value="1"/>
</dbReference>
<dbReference type="InterPro" id="IPR027417">
    <property type="entry name" value="P-loop_NTPase"/>
</dbReference>
<keyword evidence="6" id="KW-1185">Reference proteome</keyword>
<dbReference type="VEuPathDB" id="FungiDB:FFUJ_02188"/>
<keyword evidence="2 3" id="KW-0040">ANK repeat</keyword>
<feature type="domain" description="NACHT" evidence="4">
    <location>
        <begin position="239"/>
        <end position="382"/>
    </location>
</feature>
<evidence type="ECO:0000256" key="1">
    <source>
        <dbReference type="ARBA" id="ARBA00022737"/>
    </source>
</evidence>
<feature type="repeat" description="ANK" evidence="3">
    <location>
        <begin position="1115"/>
        <end position="1137"/>
    </location>
</feature>
<dbReference type="PROSITE" id="PS50837">
    <property type="entry name" value="NACHT"/>
    <property type="match status" value="1"/>
</dbReference>
<proteinExistence type="predicted"/>
<keyword evidence="1" id="KW-0677">Repeat</keyword>
<dbReference type="SUPFAM" id="SSF48403">
    <property type="entry name" value="Ankyrin repeat"/>
    <property type="match status" value="2"/>
</dbReference>
<dbReference type="InterPro" id="IPR007111">
    <property type="entry name" value="NACHT_NTPase"/>
</dbReference>
<dbReference type="InterPro" id="IPR029498">
    <property type="entry name" value="HeLo_dom"/>
</dbReference>
<dbReference type="PROSITE" id="PS50297">
    <property type="entry name" value="ANK_REP_REGION"/>
    <property type="match status" value="9"/>
</dbReference>
<dbReference type="EMBL" id="HF679025">
    <property type="protein sequence ID" value="CCT65255.1"/>
    <property type="molecule type" value="Genomic_DNA"/>
</dbReference>
<organism evidence="5 6">
    <name type="scientific">Gibberella fujikuroi (strain CBS 195.34 / IMI 58289 / NRRL A-6831)</name>
    <name type="common">Bakanae and foot rot disease fungus</name>
    <name type="synonym">Fusarium fujikuroi</name>
    <dbReference type="NCBI Taxonomy" id="1279085"/>
    <lineage>
        <taxon>Eukaryota</taxon>
        <taxon>Fungi</taxon>
        <taxon>Dikarya</taxon>
        <taxon>Ascomycota</taxon>
        <taxon>Pezizomycotina</taxon>
        <taxon>Sordariomycetes</taxon>
        <taxon>Hypocreomycetidae</taxon>
        <taxon>Hypocreales</taxon>
        <taxon>Nectriaceae</taxon>
        <taxon>Fusarium</taxon>
        <taxon>Fusarium fujikuroi species complex</taxon>
    </lineage>
</organism>
<evidence type="ECO:0000256" key="2">
    <source>
        <dbReference type="ARBA" id="ARBA00023043"/>
    </source>
</evidence>
<dbReference type="InterPro" id="IPR002110">
    <property type="entry name" value="Ankyrin_rpt"/>
</dbReference>
<dbReference type="PROSITE" id="PS50088">
    <property type="entry name" value="ANK_REPEAT"/>
    <property type="match status" value="10"/>
</dbReference>
<feature type="repeat" description="ANK" evidence="3">
    <location>
        <begin position="899"/>
        <end position="925"/>
    </location>
</feature>
<sequence length="1349" mass="150717">MEVTGLAVGVVGLAGLFSVCLDSLSRFQTYRESNSETHILETRFRAARARFEQWGVSVGISNGRLQSDHHLGLDNEETTHLIESILQIIAKTICDESILQRTRTGPRFQSGQFGGLSQSRGKRLKWALGGKESRLEQVDMFEKLVQQLYNLIQPEDKNQSYEGLESTAWVEDIRQMLSKIEEGMKFEMQRDVLSWLGKSAPNDKYEDSLAKRVNTTCEWILERPTFQSWLSPVNSTEPHVLWINGPAGFGKTVLCAHIVHYLSEALDTPVAHFFFTSDHESREDPFSTLISWLRQVAAKMNDAFECIRRAFEHEYPSEQASRKTLLELLKQVITAVPGCVFIADGLDECSQLGNGDASVARFLRDIMVAIAGADARLLLVSRDEPDIREALTEHQEILSEYRIDTNDVQADIAVFSRSVVNRKLWGKSDDLRAAISKSMTDRCQGQFLWIKMQEESLRSGMSKKRLHEVVENMPSGLDHIYDQNWNRIMNMSDWDRDRAFALLRWTAFTFIPLTVYAAAEAVLITQFGDLDPDEYPENFDNVYVKTEIVGLCGPLLEIRDDPDDLSSQRRTLHIPHFSVHQYIVDHLPVPAWMQANRALDSENERAQHTAIAHVCVQYLTLSQVWEKGCYRYLCSGSLLFYASYFWLRHARIAFMDNSLVVLSKAFLSNESVQFKSFVNYLVEHQEIVTLKVETIEPCLRPLEHIFYEGWVKMADHLIGDRDVNEIGALGRSPIFSACYSGSVESVRMLIERGADLSITDSRGCTCLHAAVRCGFEDIVGILLESNIKLSPQDHQGCTPLHYAAGFGHINCYQILLEQGADINIRDTWGGNALHHACLYAGHAEILRFILQNAPNNFSTDHYGRLGSPLTLVSDCGDAAMAKVLFEHGAVSSLFDPSHNGDLPLRLAASSGHIELVKLFLDHGAERTLACPDRTGNTTLHLVCRVTGLEGIIRLLLLQPGIGNLMLLENEDGNTPVHVASEAGYALYVKLLLQYSESESHQHLLWKRNKKLETPLYVASSSGHANVVHELLNFGAQATFSVLDEMGQTPLFIASFNGHAEVVKVLLENGADPSIYALDSYNTNPLWAASFGGSCDTIKELLAHGAAKTITTTGQGGETPLHAAATENHVEALKLLLEVPGVSINQKTIYGFTPLFIAARNGYCDIVKLLLATDLVDINSKNWLGLTPLFAAVANGHFHVTKLLLLEGVYLHSEISIGRDLLWWAQRSGKVDLLQLLQTQENPICPHVEPCNPLPDPFLVLEPLSHDAGTIPCEPGMFWCHVCTLSVQNDQNFLCTECNDCYLFLCSECFTRGFRLCPRSHTLVPYESDSDESDMSVGADLSVGSKDLQL</sequence>
<feature type="repeat" description="ANK" evidence="3">
    <location>
        <begin position="1149"/>
        <end position="1170"/>
    </location>
</feature>
<evidence type="ECO:0000259" key="4">
    <source>
        <dbReference type="PROSITE" id="PS50837"/>
    </source>
</evidence>
<dbReference type="GeneID" id="35395670"/>
<dbReference type="HOGENOM" id="CLU_000288_34_8_1"/>
<dbReference type="SMART" id="SM00248">
    <property type="entry name" value="ANK"/>
    <property type="match status" value="14"/>
</dbReference>
<feature type="repeat" description="ANK" evidence="3">
    <location>
        <begin position="1010"/>
        <end position="1036"/>
    </location>
</feature>
<dbReference type="Gene3D" id="1.25.40.20">
    <property type="entry name" value="Ankyrin repeat-containing domain"/>
    <property type="match status" value="5"/>
</dbReference>
<accession>S0DS41</accession>
<gene>
    <name evidence="5" type="ORF">FFUJ_02188</name>
</gene>
<evidence type="ECO:0000313" key="5">
    <source>
        <dbReference type="EMBL" id="CCT65255.1"/>
    </source>
</evidence>
<dbReference type="Gene3D" id="3.40.50.300">
    <property type="entry name" value="P-loop containing nucleotide triphosphate hydrolases"/>
    <property type="match status" value="1"/>
</dbReference>
<dbReference type="Pfam" id="PF00023">
    <property type="entry name" value="Ank"/>
    <property type="match status" value="3"/>
</dbReference>
<dbReference type="STRING" id="1279085.S0DS41"/>
<feature type="repeat" description="ANK" evidence="3">
    <location>
        <begin position="729"/>
        <end position="761"/>
    </location>
</feature>
<dbReference type="RefSeq" id="XP_023427336.1">
    <property type="nucleotide sequence ID" value="XM_023573889.1"/>
</dbReference>
<dbReference type="Pfam" id="PF24883">
    <property type="entry name" value="NPHP3_N"/>
    <property type="match status" value="1"/>
</dbReference>
<dbReference type="PANTHER" id="PTHR24198">
    <property type="entry name" value="ANKYRIN REPEAT AND PROTEIN KINASE DOMAIN-CONTAINING PROTEIN"/>
    <property type="match status" value="1"/>
</dbReference>
<dbReference type="InterPro" id="IPR038305">
    <property type="entry name" value="HeLo_sf"/>
</dbReference>
<reference evidence="6" key="1">
    <citation type="journal article" date="2013" name="PLoS Pathog.">
        <title>Deciphering the cryptic genome: genome-wide analyses of the rice pathogen Fusarium fujikuroi reveal complex regulation of secondary metabolism and novel metabolites.</title>
        <authorList>
            <person name="Wiemann P."/>
            <person name="Sieber C.M."/>
            <person name="von Bargen K.W."/>
            <person name="Studt L."/>
            <person name="Niehaus E.M."/>
            <person name="Espino J.J."/>
            <person name="Huss K."/>
            <person name="Michielse C.B."/>
            <person name="Albermann S."/>
            <person name="Wagner D."/>
            <person name="Bergner S.V."/>
            <person name="Connolly L.R."/>
            <person name="Fischer A."/>
            <person name="Reuter G."/>
            <person name="Kleigrewe K."/>
            <person name="Bald T."/>
            <person name="Wingfield B.D."/>
            <person name="Ophir R."/>
            <person name="Freeman S."/>
            <person name="Hippler M."/>
            <person name="Smith K.M."/>
            <person name="Brown D.W."/>
            <person name="Proctor R.H."/>
            <person name="Munsterkotter M."/>
            <person name="Freitag M."/>
            <person name="Humpf H.U."/>
            <person name="Guldener U."/>
            <person name="Tudzynski B."/>
        </authorList>
    </citation>
    <scope>NUCLEOTIDE SEQUENCE [LARGE SCALE GENOMIC DNA]</scope>
    <source>
        <strain evidence="6">CBS 195.34 / IMI 58289 / NRRL A-6831</strain>
    </source>
</reference>
<dbReference type="SUPFAM" id="SSF52540">
    <property type="entry name" value="P-loop containing nucleoside triphosphate hydrolases"/>
    <property type="match status" value="1"/>
</dbReference>
<dbReference type="Pfam" id="PF12796">
    <property type="entry name" value="Ank_2"/>
    <property type="match status" value="3"/>
</dbReference>
<dbReference type="Proteomes" id="UP000016800">
    <property type="component" value="Chromosome III"/>
</dbReference>
<feature type="repeat" description="ANK" evidence="3">
    <location>
        <begin position="971"/>
        <end position="993"/>
    </location>
</feature>
<feature type="repeat" description="ANK" evidence="3">
    <location>
        <begin position="1183"/>
        <end position="1215"/>
    </location>
</feature>
<name>S0DS41_GIBF5</name>
<evidence type="ECO:0000256" key="3">
    <source>
        <dbReference type="PROSITE-ProRule" id="PRU00023"/>
    </source>
</evidence>
<evidence type="ECO:0000313" key="6">
    <source>
        <dbReference type="Proteomes" id="UP000016800"/>
    </source>
</evidence>
<dbReference type="PRINTS" id="PR01415">
    <property type="entry name" value="ANKYRIN"/>
</dbReference>
<dbReference type="Gene3D" id="1.20.120.1020">
    <property type="entry name" value="Prion-inhibition and propagation, HeLo domain"/>
    <property type="match status" value="1"/>
</dbReference>
<dbReference type="InterPro" id="IPR056884">
    <property type="entry name" value="NPHP3-like_N"/>
</dbReference>
<feature type="repeat" description="ANK" evidence="3">
    <location>
        <begin position="1045"/>
        <end position="1077"/>
    </location>
</feature>
<feature type="repeat" description="ANK" evidence="3">
    <location>
        <begin position="795"/>
        <end position="827"/>
    </location>
</feature>
<dbReference type="Pfam" id="PF13637">
    <property type="entry name" value="Ank_4"/>
    <property type="match status" value="1"/>
</dbReference>
<dbReference type="InterPro" id="IPR036770">
    <property type="entry name" value="Ankyrin_rpt-contain_sf"/>
</dbReference>
<dbReference type="PANTHER" id="PTHR24198:SF165">
    <property type="entry name" value="ANKYRIN REPEAT-CONTAINING PROTEIN-RELATED"/>
    <property type="match status" value="1"/>
</dbReference>
<protein>
    <submittedName>
        <fullName evidence="5">Related to ankyrin</fullName>
    </submittedName>
</protein>